<protein>
    <submittedName>
        <fullName evidence="1">Uncharacterized protein</fullName>
    </submittedName>
</protein>
<proteinExistence type="predicted"/>
<dbReference type="Proteomes" id="UP000014020">
    <property type="component" value="Unassembled WGS sequence"/>
</dbReference>
<evidence type="ECO:0000313" key="1">
    <source>
        <dbReference type="EMBL" id="EOP46065.1"/>
    </source>
</evidence>
<dbReference type="AlphaFoldDB" id="R8NHS8"/>
<name>R8NHS8_BACCX</name>
<dbReference type="HOGENOM" id="CLU_202996_0_0_9"/>
<evidence type="ECO:0000313" key="2">
    <source>
        <dbReference type="Proteomes" id="UP000014020"/>
    </source>
</evidence>
<dbReference type="EMBL" id="AHFE01000020">
    <property type="protein sequence ID" value="EOP46065.1"/>
    <property type="molecule type" value="Genomic_DNA"/>
</dbReference>
<accession>R8NHS8</accession>
<sequence length="69" mass="8026">MTMNMPWNKRGYALYKGEQFLSEGTILEISKTTNKSLNGLRYMLTAVYLERCGDSMKRLRLISLDDDED</sequence>
<comment type="caution">
    <text evidence="1">The sequence shown here is derived from an EMBL/GenBank/DDBJ whole genome shotgun (WGS) entry which is preliminary data.</text>
</comment>
<organism evidence="1 2">
    <name type="scientific">Bacillus cereus (strain VD146)</name>
    <dbReference type="NCBI Taxonomy" id="1053236"/>
    <lineage>
        <taxon>Bacteria</taxon>
        <taxon>Bacillati</taxon>
        <taxon>Bacillota</taxon>
        <taxon>Bacilli</taxon>
        <taxon>Bacillales</taxon>
        <taxon>Bacillaceae</taxon>
        <taxon>Bacillus</taxon>
        <taxon>Bacillus cereus group</taxon>
    </lineage>
</organism>
<gene>
    <name evidence="1" type="ORF">IK1_04277</name>
</gene>
<reference evidence="2" key="1">
    <citation type="submission" date="2012-12" db="EMBL/GenBank/DDBJ databases">
        <title>The genome sequence of Bacillus cereus VD146.</title>
        <authorList>
            <consortium name="The Broad Institute Genome Sequencing Platform"/>
            <consortium name="The Broad Institute Genome Sequencing Center for Infectious Disease"/>
            <person name="Feldgarden M."/>
            <person name="Van der Auwera G.A."/>
            <person name="Mahillon J."/>
            <person name="Duprez V."/>
            <person name="Timmery S."/>
            <person name="Mattelet C."/>
            <person name="Dierick K."/>
            <person name="Sun M."/>
            <person name="Yu Z."/>
            <person name="Zhu L."/>
            <person name="Hu X."/>
            <person name="Shank E.B."/>
            <person name="Swiecicka I."/>
            <person name="Hansen B.M."/>
            <person name="Andrup L."/>
            <person name="Walker B."/>
            <person name="Young S.K."/>
            <person name="Zeng Q."/>
            <person name="Gargeya S."/>
            <person name="Fitzgerald M."/>
            <person name="Haas B."/>
            <person name="Abouelleil A."/>
            <person name="Alvarado L."/>
            <person name="Arachchi H.M."/>
            <person name="Berlin A.M."/>
            <person name="Chapman S.B."/>
            <person name="Dewar J."/>
            <person name="Goldberg J."/>
            <person name="Griggs A."/>
            <person name="Gujja S."/>
            <person name="Hansen M."/>
            <person name="Howarth C."/>
            <person name="Imamovic A."/>
            <person name="Larimer J."/>
            <person name="McCowan C."/>
            <person name="Murphy C."/>
            <person name="Neiman D."/>
            <person name="Pearson M."/>
            <person name="Priest M."/>
            <person name="Roberts A."/>
            <person name="Saif S."/>
            <person name="Shea T."/>
            <person name="Sisk P."/>
            <person name="Sykes S."/>
            <person name="Wortman J."/>
            <person name="Nusbaum C."/>
            <person name="Birren B."/>
        </authorList>
    </citation>
    <scope>NUCLEOTIDE SEQUENCE [LARGE SCALE GENOMIC DNA]</scope>
    <source>
        <strain evidence="2">VD146</strain>
    </source>
</reference>